<feature type="compositionally biased region" description="Basic and acidic residues" evidence="2">
    <location>
        <begin position="634"/>
        <end position="652"/>
    </location>
</feature>
<reference evidence="3 4" key="1">
    <citation type="submission" date="2016-06" db="EMBL/GenBank/DDBJ databases">
        <title>Comparative genomics of the ectomycorrhizal sister species Rhizopogon vinicolor and Rhizopogon vesiculosus (Basidiomycota: Boletales) reveals a divergence of the mating type B locus.</title>
        <authorList>
            <consortium name="DOE Joint Genome Institute"/>
            <person name="Mujic A.B."/>
            <person name="Kuo A."/>
            <person name="Tritt A."/>
            <person name="Lipzen A."/>
            <person name="Chen C."/>
            <person name="Johnson J."/>
            <person name="Sharma A."/>
            <person name="Barry K."/>
            <person name="Grigoriev I.V."/>
            <person name="Spatafora J.W."/>
        </authorList>
    </citation>
    <scope>NUCLEOTIDE SEQUENCE [LARGE SCALE GENOMIC DNA]</scope>
    <source>
        <strain evidence="3 4">AM-OR11-026</strain>
    </source>
</reference>
<feature type="region of interest" description="Disordered" evidence="2">
    <location>
        <begin position="396"/>
        <end position="700"/>
    </location>
</feature>
<feature type="compositionally biased region" description="Low complexity" evidence="2">
    <location>
        <begin position="25"/>
        <end position="36"/>
    </location>
</feature>
<dbReference type="EMBL" id="KV448316">
    <property type="protein sequence ID" value="OAX38044.1"/>
    <property type="molecule type" value="Genomic_DNA"/>
</dbReference>
<feature type="region of interest" description="Disordered" evidence="2">
    <location>
        <begin position="216"/>
        <end position="383"/>
    </location>
</feature>
<feature type="compositionally biased region" description="Basic and acidic residues" evidence="2">
    <location>
        <begin position="453"/>
        <end position="481"/>
    </location>
</feature>
<sequence length="700" mass="78478">MVPFDELDDEQRISIANDHPNDLDSGPSSPSSVSPSYLRHRRQSKSTSRHRSHTTTDGSTSHLLARLIARDDEVREINALLVVTSERLETESNRANSSERRALEYFNRLRQATEGRDRAEQDSARLREELKLYKLQLENAQKEIFRAQDIINQVSAQKSEAEADAARARTKARKLHEEKMVMIAHEEGRHRGYKEGLSYGRRLGFDEGRSRPIRYNESSARRMPRRAVPLDGEEEVEEDEEDDESVHSERNIQPLVPQRSSSRPRHVRPESAPPVPIPTLVTPVPPPSSSHEPPPGRSRTPSPPTPPEGAAYPIPMRLAPSSASGHSIGVPRDGWIPRADPQTSYIPVPPPHDLSQPVPPARSSYSHDSDNHPRQAMFTPEDSSYALVRTRDFAYTQPAALPVPRPRTPSLLSKSTSTHMSQYELVSAPTERRPASSVRHDLSSMYTRSGSQPERRTSSRGGYGHERSHREELVEQWRADPEVVATATPGTAIRDFETMQPESHHSRELIMPAADAYPSSRPVTSQQKSPPRLRNPLDYFRQRFQRTQSNASVPDITVQSPSETASSPSEHAQQARPELLSPESAHRSLPPTHEEHAQTSGSHLGDPRDTYRSATPSQLPWPVGFMPIAPPSSTERDSQHSRSRSRGPDEHYQMSPIPEGIMYPDTPLRSHGYRRSKESEPSSSPAPLQRPISLFSDPGE</sequence>
<proteinExistence type="predicted"/>
<dbReference type="AlphaFoldDB" id="A0A1B7MZL9"/>
<feature type="compositionally biased region" description="Basic and acidic residues" evidence="2">
    <location>
        <begin position="430"/>
        <end position="442"/>
    </location>
</feature>
<dbReference type="Proteomes" id="UP000092154">
    <property type="component" value="Unassembled WGS sequence"/>
</dbReference>
<dbReference type="OrthoDB" id="3268221at2759"/>
<feature type="compositionally biased region" description="Polar residues" evidence="2">
    <location>
        <begin position="545"/>
        <end position="572"/>
    </location>
</feature>
<keyword evidence="4" id="KW-1185">Reference proteome</keyword>
<evidence type="ECO:0000256" key="1">
    <source>
        <dbReference type="SAM" id="Coils"/>
    </source>
</evidence>
<feature type="compositionally biased region" description="Pro residues" evidence="2">
    <location>
        <begin position="271"/>
        <end position="307"/>
    </location>
</feature>
<evidence type="ECO:0000313" key="4">
    <source>
        <dbReference type="Proteomes" id="UP000092154"/>
    </source>
</evidence>
<feature type="compositionally biased region" description="Basic residues" evidence="2">
    <location>
        <begin position="38"/>
        <end position="53"/>
    </location>
</feature>
<feature type="compositionally biased region" description="Pro residues" evidence="2">
    <location>
        <begin position="347"/>
        <end position="360"/>
    </location>
</feature>
<feature type="coiled-coil region" evidence="1">
    <location>
        <begin position="109"/>
        <end position="178"/>
    </location>
</feature>
<protein>
    <submittedName>
        <fullName evidence="3">Uncharacterized protein</fullName>
    </submittedName>
</protein>
<accession>A0A1B7MZL9</accession>
<feature type="compositionally biased region" description="Acidic residues" evidence="2">
    <location>
        <begin position="231"/>
        <end position="244"/>
    </location>
</feature>
<feature type="compositionally biased region" description="Basic and acidic residues" evidence="2">
    <location>
        <begin position="494"/>
        <end position="508"/>
    </location>
</feature>
<feature type="compositionally biased region" description="Polar residues" evidence="2">
    <location>
        <begin position="410"/>
        <end position="421"/>
    </location>
</feature>
<dbReference type="InParanoid" id="A0A1B7MZL9"/>
<keyword evidence="1" id="KW-0175">Coiled coil</keyword>
<name>A0A1B7MZL9_9AGAM</name>
<evidence type="ECO:0000256" key="2">
    <source>
        <dbReference type="SAM" id="MobiDB-lite"/>
    </source>
</evidence>
<dbReference type="STRING" id="1314800.A0A1B7MZL9"/>
<gene>
    <name evidence="3" type="ORF">K503DRAFT_856973</name>
</gene>
<feature type="region of interest" description="Disordered" evidence="2">
    <location>
        <begin position="1"/>
        <end position="60"/>
    </location>
</feature>
<evidence type="ECO:0000313" key="3">
    <source>
        <dbReference type="EMBL" id="OAX38044.1"/>
    </source>
</evidence>
<organism evidence="3 4">
    <name type="scientific">Rhizopogon vinicolor AM-OR11-026</name>
    <dbReference type="NCBI Taxonomy" id="1314800"/>
    <lineage>
        <taxon>Eukaryota</taxon>
        <taxon>Fungi</taxon>
        <taxon>Dikarya</taxon>
        <taxon>Basidiomycota</taxon>
        <taxon>Agaricomycotina</taxon>
        <taxon>Agaricomycetes</taxon>
        <taxon>Agaricomycetidae</taxon>
        <taxon>Boletales</taxon>
        <taxon>Suillineae</taxon>
        <taxon>Rhizopogonaceae</taxon>
        <taxon>Rhizopogon</taxon>
    </lineage>
</organism>